<accession>A0AC34PXL7</accession>
<evidence type="ECO:0000313" key="2">
    <source>
        <dbReference type="WBParaSite" id="JU765_v2.g10978.t1"/>
    </source>
</evidence>
<sequence>MAKFWNRVAEDGWCTVTLLSAVVYFLLLCFTLNATEIDLEVNYEGYNHQLTFLKIYILVNVLNSCCILMYQAYINELPKSLKRLLYILVVYHVFFQMYCFSIYLPALIAYAPTNAMKVTGSWIEAFNDIKYHSSRLQFLPLEEVGNFSEVGMGITGPSYSMARLEELKNEVDFVQTSFGCCGLHSYLDWKKFYSGNLTAEQDAFAPIYTWWMNSTFPEMEVPVSCCTNQNGLRCQVAVQGCLVAVLTSASVNILFLSGLLIIVGIIVVCRDVAVVRSIYNVDMEPFPIIDARKGAGSDLPRFALKTENESRV</sequence>
<reference evidence="2" key="1">
    <citation type="submission" date="2022-11" db="UniProtKB">
        <authorList>
            <consortium name="WormBaseParasite"/>
        </authorList>
    </citation>
    <scope>IDENTIFICATION</scope>
</reference>
<protein>
    <submittedName>
        <fullName evidence="2">Tetraspanin</fullName>
    </submittedName>
</protein>
<evidence type="ECO:0000313" key="1">
    <source>
        <dbReference type="Proteomes" id="UP000887576"/>
    </source>
</evidence>
<dbReference type="Proteomes" id="UP000887576">
    <property type="component" value="Unplaced"/>
</dbReference>
<dbReference type="WBParaSite" id="JU765_v2.g10978.t1">
    <property type="protein sequence ID" value="JU765_v2.g10978.t1"/>
    <property type="gene ID" value="JU765_v2.g10978"/>
</dbReference>
<name>A0AC34PXL7_9BILA</name>
<organism evidence="1 2">
    <name type="scientific">Panagrolaimus sp. JU765</name>
    <dbReference type="NCBI Taxonomy" id="591449"/>
    <lineage>
        <taxon>Eukaryota</taxon>
        <taxon>Metazoa</taxon>
        <taxon>Ecdysozoa</taxon>
        <taxon>Nematoda</taxon>
        <taxon>Chromadorea</taxon>
        <taxon>Rhabditida</taxon>
        <taxon>Tylenchina</taxon>
        <taxon>Panagrolaimomorpha</taxon>
        <taxon>Panagrolaimoidea</taxon>
        <taxon>Panagrolaimidae</taxon>
        <taxon>Panagrolaimus</taxon>
    </lineage>
</organism>
<proteinExistence type="predicted"/>